<evidence type="ECO:0000256" key="2">
    <source>
        <dbReference type="ARBA" id="ARBA00006653"/>
    </source>
</evidence>
<dbReference type="AlphaFoldDB" id="A0A7R8V5K4"/>
<dbReference type="GO" id="GO:0006891">
    <property type="term" value="P:intra-Golgi vesicle-mediated transport"/>
    <property type="evidence" value="ECO:0007669"/>
    <property type="project" value="InterPro"/>
</dbReference>
<dbReference type="PANTHER" id="PTHR31658">
    <property type="entry name" value="CONSERVED OLIGOMERIC GOLGI COMPLEX SUBUNIT 1"/>
    <property type="match status" value="1"/>
</dbReference>
<keyword evidence="4" id="KW-0813">Transport</keyword>
<feature type="region of interest" description="Disordered" evidence="8">
    <location>
        <begin position="834"/>
        <end position="870"/>
    </location>
</feature>
<keyword evidence="10" id="KW-1185">Reference proteome</keyword>
<reference evidence="9 10" key="1">
    <citation type="submission" date="2020-11" db="EMBL/GenBank/DDBJ databases">
        <authorList>
            <person name="Wallbank WR R."/>
            <person name="Pardo Diaz C."/>
            <person name="Kozak K."/>
            <person name="Martin S."/>
            <person name="Jiggins C."/>
            <person name="Moest M."/>
            <person name="Warren A I."/>
            <person name="Generalovic N T."/>
            <person name="Byers J.R.P. K."/>
            <person name="Montejo-Kovacevich G."/>
            <person name="Yen C E."/>
        </authorList>
    </citation>
    <scope>NUCLEOTIDE SEQUENCE [LARGE SCALE GENOMIC DNA]</scope>
</reference>
<evidence type="ECO:0000256" key="1">
    <source>
        <dbReference type="ARBA" id="ARBA00004395"/>
    </source>
</evidence>
<keyword evidence="5" id="KW-0653">Protein transport</keyword>
<evidence type="ECO:0000256" key="4">
    <source>
        <dbReference type="ARBA" id="ARBA00022448"/>
    </source>
</evidence>
<evidence type="ECO:0000256" key="5">
    <source>
        <dbReference type="ARBA" id="ARBA00022927"/>
    </source>
</evidence>
<dbReference type="FunCoup" id="A0A7R8V5K4">
    <property type="interactions" value="1319"/>
</dbReference>
<dbReference type="Pfam" id="PF08700">
    <property type="entry name" value="VPS51_Exo84_N"/>
    <property type="match status" value="1"/>
</dbReference>
<dbReference type="OMA" id="DNPRRQT"/>
<feature type="compositionally biased region" description="Low complexity" evidence="8">
    <location>
        <begin position="859"/>
        <end position="870"/>
    </location>
</feature>
<dbReference type="GO" id="GO:0015031">
    <property type="term" value="P:protein transport"/>
    <property type="evidence" value="ECO:0007669"/>
    <property type="project" value="UniProtKB-KW"/>
</dbReference>
<evidence type="ECO:0000313" key="10">
    <source>
        <dbReference type="Proteomes" id="UP000594454"/>
    </source>
</evidence>
<dbReference type="InParanoid" id="A0A7R8V5K4"/>
<dbReference type="GO" id="GO:0000139">
    <property type="term" value="C:Golgi membrane"/>
    <property type="evidence" value="ECO:0007669"/>
    <property type="project" value="UniProtKB-SubCell"/>
</dbReference>
<keyword evidence="7" id="KW-0472">Membrane</keyword>
<protein>
    <recommendedName>
        <fullName evidence="3">Conserved oligomeric Golgi complex subunit 1</fullName>
    </recommendedName>
</protein>
<evidence type="ECO:0000256" key="6">
    <source>
        <dbReference type="ARBA" id="ARBA00023034"/>
    </source>
</evidence>
<dbReference type="EMBL" id="LR899014">
    <property type="protein sequence ID" value="CAD7093263.1"/>
    <property type="molecule type" value="Genomic_DNA"/>
</dbReference>
<comment type="similarity">
    <text evidence="2">Belongs to the COG1 family.</text>
</comment>
<keyword evidence="6" id="KW-0333">Golgi apparatus</keyword>
<dbReference type="OrthoDB" id="46189at2759"/>
<accession>A0A7R8V5K4</accession>
<evidence type="ECO:0000256" key="3">
    <source>
        <dbReference type="ARBA" id="ARBA00020978"/>
    </source>
</evidence>
<evidence type="ECO:0000256" key="7">
    <source>
        <dbReference type="ARBA" id="ARBA00023136"/>
    </source>
</evidence>
<comment type="subcellular location">
    <subcellularLocation>
        <location evidence="1">Golgi apparatus membrane</location>
        <topology evidence="1">Peripheral membrane protein</topology>
    </subcellularLocation>
</comment>
<organism evidence="9 10">
    <name type="scientific">Hermetia illucens</name>
    <name type="common">Black soldier fly</name>
    <dbReference type="NCBI Taxonomy" id="343691"/>
    <lineage>
        <taxon>Eukaryota</taxon>
        <taxon>Metazoa</taxon>
        <taxon>Ecdysozoa</taxon>
        <taxon>Arthropoda</taxon>
        <taxon>Hexapoda</taxon>
        <taxon>Insecta</taxon>
        <taxon>Pterygota</taxon>
        <taxon>Neoptera</taxon>
        <taxon>Endopterygota</taxon>
        <taxon>Diptera</taxon>
        <taxon>Brachycera</taxon>
        <taxon>Stratiomyomorpha</taxon>
        <taxon>Stratiomyidae</taxon>
        <taxon>Hermetiinae</taxon>
        <taxon>Hermetia</taxon>
    </lineage>
</organism>
<evidence type="ECO:0000313" key="9">
    <source>
        <dbReference type="EMBL" id="CAD7093263.1"/>
    </source>
</evidence>
<evidence type="ECO:0000256" key="8">
    <source>
        <dbReference type="SAM" id="MobiDB-lite"/>
    </source>
</evidence>
<name>A0A7R8V5K4_HERIL</name>
<gene>
    <name evidence="9" type="ORF">HERILL_LOCUS15553</name>
</gene>
<dbReference type="GO" id="GO:0017119">
    <property type="term" value="C:Golgi transport complex"/>
    <property type="evidence" value="ECO:0007669"/>
    <property type="project" value="InterPro"/>
</dbReference>
<dbReference type="PANTHER" id="PTHR31658:SF0">
    <property type="entry name" value="CONSERVED OLIGOMERIC GOLGI COMPLEX SUBUNIT 1"/>
    <property type="match status" value="1"/>
</dbReference>
<sequence length="899" mass="102158">MSGPTLYDIDVDVLFEQRSIPEIEEVQKRVQSEIEKKREELRTMVGERYRDLLKAADTIAGMKDTSATLITQIQNITTNCTSLNEKQLLGFQTKPKQPLVPDRELHSYYSTVFQIKLLTSLPEMIWSRIDEEQFFLATQLFILSRHISTGLHLDVGNKVIKHFPVAKKQWETLKPFFFTIKQNALCALEKDTLTPEAATDCLLSLFLLEQSSMDGILTTFLQIRAKSYLAALSSDKSAQRRVKDRILSSLEVLNSSVLLIFKCFIDSGNGKGLVVEKLEELASDKAEPTISLMDLDEMDMMYDLPDIIAKFKPTFEMPTITPTMLKSVKDTWLQTVSKIIENQLRNLFDLVSSMKTIQEIKHQSSKLEKDKNWSEMCEKLSLPASLDFYQHYYRPLINSRVRDIVRQSWSKAVSSTHNDIESLLTSSSIAKISENNLKNLWKENVGDIPVSLKQALQQDKKNNKLLMKSKGFCPEIVDICASLDNRLKTIFSEVNVLLEEDSSGQTDEKQSMVNFLKDTSEDCISELITGIKSMEFDRKQDTCILLARLFTAFADLCPHLKLCLSHTYVASNWDRISSDKKNYEKWNRVCALFDDEAFAFWKQFCETFAEEMGPEQIISNNIGIETILNDFTSWESINIEEKDDQDNAVQSTIRVPSQPRISVQFYVFKLIYSLNNSIPETLPRRVLHHLNSILATKILALYGKYIENEFVATNQNAALQLYFDLKFFQLVFLARDDKKVQDEIQRLTNALKNFVDPFDFELFHSYLNGNVKKCAQRLQHELGVLIPYPENVSILADQKPSAGAQDRDPNVLCLSSNGAVSTWFPLLPIITPGSKTGTMSNEGEKGSGAKSKRQSDTKLTSSQSSSSLASAQQTAQNYASNVRSGAAAFFGAMSQEWFR</sequence>
<dbReference type="Proteomes" id="UP000594454">
    <property type="component" value="Chromosome 6"/>
</dbReference>
<proteinExistence type="inferred from homology"/>
<dbReference type="InterPro" id="IPR033370">
    <property type="entry name" value="COG1"/>
</dbReference>